<evidence type="ECO:0000256" key="1">
    <source>
        <dbReference type="SAM" id="SignalP"/>
    </source>
</evidence>
<organism evidence="2 3">
    <name type="scientific">Roseateles aquatilis</name>
    <dbReference type="NCBI Taxonomy" id="431061"/>
    <lineage>
        <taxon>Bacteria</taxon>
        <taxon>Pseudomonadati</taxon>
        <taxon>Pseudomonadota</taxon>
        <taxon>Betaproteobacteria</taxon>
        <taxon>Burkholderiales</taxon>
        <taxon>Sphaerotilaceae</taxon>
        <taxon>Roseateles</taxon>
    </lineage>
</organism>
<reference evidence="2 3" key="1">
    <citation type="journal article" date="2008" name="Int. J. Syst. Evol. Microbiol.">
        <title>Description of Roseateles aquatilis sp. nov. and Roseateles terrae sp. nov., in the class Betaproteobacteria, and emended description of the genus Roseateles.</title>
        <authorList>
            <person name="Gomila M."/>
            <person name="Bowien B."/>
            <person name="Falsen E."/>
            <person name="Moore E.R."/>
            <person name="Lalucat J."/>
        </authorList>
    </citation>
    <scope>NUCLEOTIDE SEQUENCE [LARGE SCALE GENOMIC DNA]</scope>
    <source>
        <strain evidence="2 3">CCUG 48205</strain>
    </source>
</reference>
<feature type="chain" id="PRO_5012309352" evidence="1">
    <location>
        <begin position="25"/>
        <end position="310"/>
    </location>
</feature>
<accession>A0A246J4Q8</accession>
<dbReference type="EMBL" id="NIOF01000009">
    <property type="protein sequence ID" value="OWQ87563.1"/>
    <property type="molecule type" value="Genomic_DNA"/>
</dbReference>
<keyword evidence="1" id="KW-0732">Signal</keyword>
<dbReference type="OrthoDB" id="8891557at2"/>
<name>A0A246J4Q8_9BURK</name>
<evidence type="ECO:0000313" key="3">
    <source>
        <dbReference type="Proteomes" id="UP000197468"/>
    </source>
</evidence>
<keyword evidence="3" id="KW-1185">Reference proteome</keyword>
<protein>
    <submittedName>
        <fullName evidence="2">Uncharacterized protein</fullName>
    </submittedName>
</protein>
<dbReference type="RefSeq" id="WP_088386345.1">
    <property type="nucleotide sequence ID" value="NZ_NIOF01000009.1"/>
</dbReference>
<sequence>MRVVAAAVLALGGLASITMSGALAATAAAATSTGASATTPGERPPVIALMAAVGDRITVVRQKPSVGTLLEPYTRRTLKVAGQALNDAALRGLALGVSQESPEAEQVLLRWTANDELMQRLEEARGNERDTMLLDAIIEHLRPVADRQRWDRIEIIVPKYRRYEANGMGTKLQGIGIYTQPLARNIDLIDDSMGPGDDNGTQRVVNPTTGEVVRKSTFVAPFIFFERVTLDARTLHVLARKQQFDATKYNDPMSDERDVSQHLTPAQMAEKLNYLVERSAYQAIRGKGGTVDVTTPVPVQAMPAASGTAR</sequence>
<evidence type="ECO:0000313" key="2">
    <source>
        <dbReference type="EMBL" id="OWQ87563.1"/>
    </source>
</evidence>
<dbReference type="Proteomes" id="UP000197468">
    <property type="component" value="Unassembled WGS sequence"/>
</dbReference>
<gene>
    <name evidence="2" type="ORF">CDN99_18375</name>
</gene>
<feature type="signal peptide" evidence="1">
    <location>
        <begin position="1"/>
        <end position="24"/>
    </location>
</feature>
<dbReference type="AlphaFoldDB" id="A0A246J4Q8"/>
<comment type="caution">
    <text evidence="2">The sequence shown here is derived from an EMBL/GenBank/DDBJ whole genome shotgun (WGS) entry which is preliminary data.</text>
</comment>
<proteinExistence type="predicted"/>